<evidence type="ECO:0000259" key="1">
    <source>
        <dbReference type="Pfam" id="PF00561"/>
    </source>
</evidence>
<protein>
    <submittedName>
        <fullName evidence="2">Alpha/beta-hydrolase</fullName>
    </submittedName>
</protein>
<accession>J0D2V6</accession>
<feature type="domain" description="AB hydrolase-1" evidence="1">
    <location>
        <begin position="38"/>
        <end position="279"/>
    </location>
</feature>
<dbReference type="AlphaFoldDB" id="J0D2V6"/>
<dbReference type="KEGG" id="adl:AURDEDRAFT_90326"/>
<reference evidence="3" key="1">
    <citation type="journal article" date="2012" name="Science">
        <title>The Paleozoic origin of enzymatic lignin decomposition reconstructed from 31 fungal genomes.</title>
        <authorList>
            <person name="Floudas D."/>
            <person name="Binder M."/>
            <person name="Riley R."/>
            <person name="Barry K."/>
            <person name="Blanchette R.A."/>
            <person name="Henrissat B."/>
            <person name="Martinez A.T."/>
            <person name="Otillar R."/>
            <person name="Spatafora J.W."/>
            <person name="Yadav J.S."/>
            <person name="Aerts A."/>
            <person name="Benoit I."/>
            <person name="Boyd A."/>
            <person name="Carlson A."/>
            <person name="Copeland A."/>
            <person name="Coutinho P.M."/>
            <person name="de Vries R.P."/>
            <person name="Ferreira P."/>
            <person name="Findley K."/>
            <person name="Foster B."/>
            <person name="Gaskell J."/>
            <person name="Glotzer D."/>
            <person name="Gorecki P."/>
            <person name="Heitman J."/>
            <person name="Hesse C."/>
            <person name="Hori C."/>
            <person name="Igarashi K."/>
            <person name="Jurgens J.A."/>
            <person name="Kallen N."/>
            <person name="Kersten P."/>
            <person name="Kohler A."/>
            <person name="Kuees U."/>
            <person name="Kumar T.K.A."/>
            <person name="Kuo A."/>
            <person name="LaButti K."/>
            <person name="Larrondo L.F."/>
            <person name="Lindquist E."/>
            <person name="Ling A."/>
            <person name="Lombard V."/>
            <person name="Lucas S."/>
            <person name="Lundell T."/>
            <person name="Martin R."/>
            <person name="McLaughlin D.J."/>
            <person name="Morgenstern I."/>
            <person name="Morin E."/>
            <person name="Murat C."/>
            <person name="Nagy L.G."/>
            <person name="Nolan M."/>
            <person name="Ohm R.A."/>
            <person name="Patyshakuliyeva A."/>
            <person name="Rokas A."/>
            <person name="Ruiz-Duenas F.J."/>
            <person name="Sabat G."/>
            <person name="Salamov A."/>
            <person name="Samejima M."/>
            <person name="Schmutz J."/>
            <person name="Slot J.C."/>
            <person name="St John F."/>
            <person name="Stenlid J."/>
            <person name="Sun H."/>
            <person name="Sun S."/>
            <person name="Syed K."/>
            <person name="Tsang A."/>
            <person name="Wiebenga A."/>
            <person name="Young D."/>
            <person name="Pisabarro A."/>
            <person name="Eastwood D.C."/>
            <person name="Martin F."/>
            <person name="Cullen D."/>
            <person name="Grigoriev I.V."/>
            <person name="Hibbett D.S."/>
        </authorList>
    </citation>
    <scope>NUCLEOTIDE SEQUENCE [LARGE SCALE GENOMIC DNA]</scope>
    <source>
        <strain evidence="3">TFB10046</strain>
    </source>
</reference>
<dbReference type="Gene3D" id="3.40.50.1820">
    <property type="entry name" value="alpha/beta hydrolase"/>
    <property type="match status" value="1"/>
</dbReference>
<dbReference type="InterPro" id="IPR050266">
    <property type="entry name" value="AB_hydrolase_sf"/>
</dbReference>
<dbReference type="Proteomes" id="UP000006514">
    <property type="component" value="Unassembled WGS sequence"/>
</dbReference>
<name>J0D2V6_AURST</name>
<dbReference type="PANTHER" id="PTHR43798">
    <property type="entry name" value="MONOACYLGLYCEROL LIPASE"/>
    <property type="match status" value="1"/>
</dbReference>
<dbReference type="InParanoid" id="J0D2V6"/>
<dbReference type="GO" id="GO:0016787">
    <property type="term" value="F:hydrolase activity"/>
    <property type="evidence" value="ECO:0007669"/>
    <property type="project" value="UniProtKB-KW"/>
</dbReference>
<dbReference type="EMBL" id="JH687793">
    <property type="protein sequence ID" value="EJD41421.1"/>
    <property type="molecule type" value="Genomic_DNA"/>
</dbReference>
<dbReference type="InterPro" id="IPR000073">
    <property type="entry name" value="AB_hydrolase_1"/>
</dbReference>
<dbReference type="PRINTS" id="PR00111">
    <property type="entry name" value="ABHYDROLASE"/>
</dbReference>
<dbReference type="PANTHER" id="PTHR43798:SF33">
    <property type="entry name" value="HYDROLASE, PUTATIVE (AFU_ORTHOLOGUE AFUA_2G14860)-RELATED"/>
    <property type="match status" value="1"/>
</dbReference>
<dbReference type="eggNOG" id="ENOG502SQ3F">
    <property type="taxonomic scope" value="Eukaryota"/>
</dbReference>
<evidence type="ECO:0000313" key="2">
    <source>
        <dbReference type="EMBL" id="EJD41421.1"/>
    </source>
</evidence>
<gene>
    <name evidence="2" type="ORF">AURDEDRAFT_90326</name>
</gene>
<sequence length="299" mass="32913">MPDKLLSQGSHSFTTAAGATLTYFVRGGGPRTLVNVAPGWGCASVLYQNSFRFLEDVFTFVHLETRGTRGSSFPADLSQMSSWHMSEDIDALRAHLGLEALDSLMGHSNGGSIATWYAIRFPTRVRKLVLVDTQAFGQQAQEVAGPATEAILAARPERDCVAAYSPYDPAAMTTDEAFGAALDAILPLYFAYPDKYLAYFKNEVFTNVPQAKCVQNQWPAEDQHRDQVEQLGGIRAETLVVVGREDFICPVPASELIVGRIPNAKLEIVEGSGHFPWIEQETSFESIMKDYSIQKPLWG</sequence>
<keyword evidence="2" id="KW-0378">Hydrolase</keyword>
<evidence type="ECO:0000313" key="3">
    <source>
        <dbReference type="Proteomes" id="UP000006514"/>
    </source>
</evidence>
<dbReference type="Pfam" id="PF00561">
    <property type="entry name" value="Abhydrolase_1"/>
    <property type="match status" value="1"/>
</dbReference>
<dbReference type="SUPFAM" id="SSF53474">
    <property type="entry name" value="alpha/beta-Hydrolases"/>
    <property type="match status" value="1"/>
</dbReference>
<dbReference type="GO" id="GO:0016020">
    <property type="term" value="C:membrane"/>
    <property type="evidence" value="ECO:0007669"/>
    <property type="project" value="TreeGrafter"/>
</dbReference>
<proteinExistence type="predicted"/>
<keyword evidence="3" id="KW-1185">Reference proteome</keyword>
<dbReference type="OrthoDB" id="2559954at2759"/>
<organism evidence="2 3">
    <name type="scientific">Auricularia subglabra (strain TFB-10046 / SS5)</name>
    <name type="common">White-rot fungus</name>
    <name type="synonym">Auricularia delicata (strain TFB10046)</name>
    <dbReference type="NCBI Taxonomy" id="717982"/>
    <lineage>
        <taxon>Eukaryota</taxon>
        <taxon>Fungi</taxon>
        <taxon>Dikarya</taxon>
        <taxon>Basidiomycota</taxon>
        <taxon>Agaricomycotina</taxon>
        <taxon>Agaricomycetes</taxon>
        <taxon>Auriculariales</taxon>
        <taxon>Auriculariaceae</taxon>
        <taxon>Auricularia</taxon>
    </lineage>
</organism>
<dbReference type="InterPro" id="IPR029058">
    <property type="entry name" value="AB_hydrolase_fold"/>
</dbReference>